<feature type="region of interest" description="Disordered" evidence="1">
    <location>
        <begin position="1"/>
        <end position="75"/>
    </location>
</feature>
<dbReference type="AlphaFoldDB" id="C0HE47"/>
<sequence>MSGEHRTVRCNGGATAIRRQRSPATAFNARLRAQRSSARVGGTPDSLQGLSGAPPDSLAGPQDRAQRSNPNGLLT</sequence>
<accession>C0HE47</accession>
<proteinExistence type="evidence at transcript level"/>
<evidence type="ECO:0000313" key="2">
    <source>
        <dbReference type="EMBL" id="ACN25300.1"/>
    </source>
</evidence>
<dbReference type="EMBL" id="BT060603">
    <property type="protein sequence ID" value="ACN25300.1"/>
    <property type="molecule type" value="mRNA"/>
</dbReference>
<reference evidence="2" key="1">
    <citation type="journal article" date="2009" name="PLoS Genet.">
        <title>Sequencing, mapping, and analysis of 27,455 maize full-length cDNAs.</title>
        <authorList>
            <person name="Soderlund C."/>
            <person name="Descour A."/>
            <person name="Kudrna D."/>
            <person name="Bomhoff M."/>
            <person name="Boyd L."/>
            <person name="Currie J."/>
            <person name="Angelova A."/>
            <person name="Collura K."/>
            <person name="Wissotski M."/>
            <person name="Ashley E."/>
            <person name="Morrow D."/>
            <person name="Fernandes J."/>
            <person name="Walbot V."/>
            <person name="Yu Y."/>
        </authorList>
    </citation>
    <scope>NUCLEOTIDE SEQUENCE</scope>
    <source>
        <strain evidence="2">B73</strain>
    </source>
</reference>
<organism evidence="2">
    <name type="scientific">Zea mays</name>
    <name type="common">Maize</name>
    <dbReference type="NCBI Taxonomy" id="4577"/>
    <lineage>
        <taxon>Eukaryota</taxon>
        <taxon>Viridiplantae</taxon>
        <taxon>Streptophyta</taxon>
        <taxon>Embryophyta</taxon>
        <taxon>Tracheophyta</taxon>
        <taxon>Spermatophyta</taxon>
        <taxon>Magnoliopsida</taxon>
        <taxon>Liliopsida</taxon>
        <taxon>Poales</taxon>
        <taxon>Poaceae</taxon>
        <taxon>PACMAD clade</taxon>
        <taxon>Panicoideae</taxon>
        <taxon>Andropogonodae</taxon>
        <taxon>Andropogoneae</taxon>
        <taxon>Tripsacinae</taxon>
        <taxon>Zea</taxon>
    </lineage>
</organism>
<evidence type="ECO:0000256" key="1">
    <source>
        <dbReference type="SAM" id="MobiDB-lite"/>
    </source>
</evidence>
<protein>
    <submittedName>
        <fullName evidence="2">Uncharacterized protein</fullName>
    </submittedName>
</protein>
<name>C0HE47_MAIZE</name>